<feature type="compositionally biased region" description="Low complexity" evidence="1">
    <location>
        <begin position="445"/>
        <end position="464"/>
    </location>
</feature>
<name>A0A9P5ZUK5_PLEER</name>
<dbReference type="Proteomes" id="UP000807025">
    <property type="component" value="Unassembled WGS sequence"/>
</dbReference>
<evidence type="ECO:0000313" key="2">
    <source>
        <dbReference type="EMBL" id="KAF9494583.1"/>
    </source>
</evidence>
<feature type="compositionally biased region" description="Low complexity" evidence="1">
    <location>
        <begin position="300"/>
        <end position="316"/>
    </location>
</feature>
<gene>
    <name evidence="2" type="ORF">BDN71DRAFT_1431662</name>
</gene>
<dbReference type="OrthoDB" id="3270451at2759"/>
<feature type="region of interest" description="Disordered" evidence="1">
    <location>
        <begin position="194"/>
        <end position="393"/>
    </location>
</feature>
<feature type="region of interest" description="Disordered" evidence="1">
    <location>
        <begin position="426"/>
        <end position="464"/>
    </location>
</feature>
<proteinExistence type="predicted"/>
<evidence type="ECO:0000313" key="3">
    <source>
        <dbReference type="Proteomes" id="UP000807025"/>
    </source>
</evidence>
<organism evidence="2 3">
    <name type="scientific">Pleurotus eryngii</name>
    <name type="common">Boletus of the steppes</name>
    <dbReference type="NCBI Taxonomy" id="5323"/>
    <lineage>
        <taxon>Eukaryota</taxon>
        <taxon>Fungi</taxon>
        <taxon>Dikarya</taxon>
        <taxon>Basidiomycota</taxon>
        <taxon>Agaricomycotina</taxon>
        <taxon>Agaricomycetes</taxon>
        <taxon>Agaricomycetidae</taxon>
        <taxon>Agaricales</taxon>
        <taxon>Pleurotineae</taxon>
        <taxon>Pleurotaceae</taxon>
        <taxon>Pleurotus</taxon>
    </lineage>
</organism>
<comment type="caution">
    <text evidence="2">The sequence shown here is derived from an EMBL/GenBank/DDBJ whole genome shotgun (WGS) entry which is preliminary data.</text>
</comment>
<dbReference type="EMBL" id="MU154571">
    <property type="protein sequence ID" value="KAF9494583.1"/>
    <property type="molecule type" value="Genomic_DNA"/>
</dbReference>
<feature type="compositionally biased region" description="Basic and acidic residues" evidence="1">
    <location>
        <begin position="325"/>
        <end position="339"/>
    </location>
</feature>
<protein>
    <submittedName>
        <fullName evidence="2">Uncharacterized protein</fullName>
    </submittedName>
</protein>
<accession>A0A9P5ZUK5</accession>
<feature type="compositionally biased region" description="Basic and acidic residues" evidence="1">
    <location>
        <begin position="203"/>
        <end position="224"/>
    </location>
</feature>
<feature type="compositionally biased region" description="Basic and acidic residues" evidence="1">
    <location>
        <begin position="266"/>
        <end position="280"/>
    </location>
</feature>
<feature type="compositionally biased region" description="Polar residues" evidence="1">
    <location>
        <begin position="375"/>
        <end position="390"/>
    </location>
</feature>
<dbReference type="AlphaFoldDB" id="A0A9P5ZUK5"/>
<sequence>MSMPLSHEIASLSLQDEDLLNLINEPLEHDCKLSGFGTTAVIYAILLSDMVTKLYDWLSSILDKALQVMETERKKQMKGSTESILPGLYAKILSNIVITAMGLRYSMEGVELLEYWNEVTNIPGLNANEILEYKSQYITLSPLVPPMTKDLMGKSMSRHWHLLMWMLLGSAQPQQLADYEAIIWTAVHHIARRPSKVESSMRNTDDGTDKASDAGVDEHGDNHRLPGLGNKMDVDSPTIEPLGGQHSSGDGNSAPGPQQGASPEENMDKAPEGSLDEHGENNGTPGLGNSMDIDSPTVKPLGGQNSGGNSNSVPGPQQDASPEENTDKAPEGGLDEHSKNNRPSGLGNDMDVQGPAVEPLGGRNNGSDSLDENADSNNPNPSGSTGGENSCDNEEHDCHIAVKNHPTAKFEKGTLTCHQHWQWPQQENTLGTPKDFRKTSSGRTTCFRSSTIKSSSRRTALSGSSNSIAIHRNASTKLTPTPTHVDSTQPFVPVLVGTSKEPHFVAPVQTLYDIQGGVVELSPSFHHESHLKSVVALIDSIHRTYGDLAPPYTSGEAGSLIMSVSYKDYQEWASSGRLGDELNTRVILVMGVPTLPPKTFPNAVRDLSTSLNASLICHDLSTVMGPEGTECHWEATLVDLINISKSPDVKSLNFLDIPGPLPVDILLVHNDTLNRACYPLTWDVHQPRECVDMLSLQLGLWDIKFDSRDGLGMELFLD</sequence>
<reference evidence="2" key="1">
    <citation type="submission" date="2020-11" db="EMBL/GenBank/DDBJ databases">
        <authorList>
            <consortium name="DOE Joint Genome Institute"/>
            <person name="Ahrendt S."/>
            <person name="Riley R."/>
            <person name="Andreopoulos W."/>
            <person name="Labutti K."/>
            <person name="Pangilinan J."/>
            <person name="Ruiz-Duenas F.J."/>
            <person name="Barrasa J.M."/>
            <person name="Sanchez-Garcia M."/>
            <person name="Camarero S."/>
            <person name="Miyauchi S."/>
            <person name="Serrano A."/>
            <person name="Linde D."/>
            <person name="Babiker R."/>
            <person name="Drula E."/>
            <person name="Ayuso-Fernandez I."/>
            <person name="Pacheco R."/>
            <person name="Padilla G."/>
            <person name="Ferreira P."/>
            <person name="Barriuso J."/>
            <person name="Kellner H."/>
            <person name="Castanera R."/>
            <person name="Alfaro M."/>
            <person name="Ramirez L."/>
            <person name="Pisabarro A.G."/>
            <person name="Kuo A."/>
            <person name="Tritt A."/>
            <person name="Lipzen A."/>
            <person name="He G."/>
            <person name="Yan M."/>
            <person name="Ng V."/>
            <person name="Cullen D."/>
            <person name="Martin F."/>
            <person name="Rosso M.-N."/>
            <person name="Henrissat B."/>
            <person name="Hibbett D."/>
            <person name="Martinez A.T."/>
            <person name="Grigoriev I.V."/>
        </authorList>
    </citation>
    <scope>NUCLEOTIDE SEQUENCE</scope>
    <source>
        <strain evidence="2">ATCC 90797</strain>
    </source>
</reference>
<evidence type="ECO:0000256" key="1">
    <source>
        <dbReference type="SAM" id="MobiDB-lite"/>
    </source>
</evidence>
<keyword evidence="3" id="KW-1185">Reference proteome</keyword>
<feature type="compositionally biased region" description="Polar residues" evidence="1">
    <location>
        <begin position="245"/>
        <end position="261"/>
    </location>
</feature>